<dbReference type="AlphaFoldDB" id="A0A4P7N3D9"/>
<evidence type="ECO:0000313" key="2">
    <source>
        <dbReference type="EMBL" id="QBZ55166.1"/>
    </source>
</evidence>
<organism evidence="2 3">
    <name type="scientific">Pyricularia oryzae</name>
    <name type="common">Rice blast fungus</name>
    <name type="synonym">Magnaporthe oryzae</name>
    <dbReference type="NCBI Taxonomy" id="318829"/>
    <lineage>
        <taxon>Eukaryota</taxon>
        <taxon>Fungi</taxon>
        <taxon>Dikarya</taxon>
        <taxon>Ascomycota</taxon>
        <taxon>Pezizomycotina</taxon>
        <taxon>Sordariomycetes</taxon>
        <taxon>Sordariomycetidae</taxon>
        <taxon>Magnaporthales</taxon>
        <taxon>Pyriculariaceae</taxon>
        <taxon>Pyricularia</taxon>
    </lineage>
</organism>
<accession>A0A4P7N3D9</accession>
<proteinExistence type="predicted"/>
<sequence length="172" mass="18348">MCALVAFWNIKRDCIPGPSSKYQLTETERAAYAVPSHVKDAKARRGSMLDNAGRRQRAPTSPARCCFGVRAPPLPSISSRRPNVKQGAVTSHVVIDPLPAGFFAAPSSPPFNHPKKKKKKHGDDVWRTAAGGPDAGRGAAFAYGEELFRNLSSSCRRGEAPDVAASCAGVFG</sequence>
<evidence type="ECO:0000313" key="3">
    <source>
        <dbReference type="Proteomes" id="UP000294847"/>
    </source>
</evidence>
<name>A0A4P7N3D9_PYROR</name>
<reference evidence="2 3" key="1">
    <citation type="journal article" date="2019" name="Mol. Biol. Evol.">
        <title>Blast fungal genomes show frequent chromosomal changes, gene gains and losses, and effector gene turnover.</title>
        <authorList>
            <person name="Gomez Luciano L.B."/>
            <person name="Jason Tsai I."/>
            <person name="Chuma I."/>
            <person name="Tosa Y."/>
            <person name="Chen Y.H."/>
            <person name="Li J.Y."/>
            <person name="Li M.Y."/>
            <person name="Jade Lu M.Y."/>
            <person name="Nakayashiki H."/>
            <person name="Li W.H."/>
        </authorList>
    </citation>
    <scope>NUCLEOTIDE SEQUENCE [LARGE SCALE GENOMIC DNA]</scope>
    <source>
        <strain evidence="2">MZ5-1-6</strain>
    </source>
</reference>
<dbReference type="Proteomes" id="UP000294847">
    <property type="component" value="Chromosome 2"/>
</dbReference>
<evidence type="ECO:0000256" key="1">
    <source>
        <dbReference type="SAM" id="MobiDB-lite"/>
    </source>
</evidence>
<gene>
    <name evidence="2" type="ORF">PoMZ_00059</name>
</gene>
<dbReference type="EMBL" id="CP034205">
    <property type="protein sequence ID" value="QBZ55166.1"/>
    <property type="molecule type" value="Genomic_DNA"/>
</dbReference>
<feature type="region of interest" description="Disordered" evidence="1">
    <location>
        <begin position="106"/>
        <end position="131"/>
    </location>
</feature>
<protein>
    <submittedName>
        <fullName evidence="2">Uncharacterized protein</fullName>
    </submittedName>
</protein>